<accession>A0A6N2BWD0</accession>
<proteinExistence type="predicted"/>
<evidence type="ECO:0000313" key="1">
    <source>
        <dbReference type="EMBL" id="TMW99506.1"/>
    </source>
</evidence>
<sequence length="119" mass="13663">MNTIRMAAEEVPPQLEQVHQVLQGAQVTPQGDKVQIVKGGNDFLVVHRELTNREIREAFLALARAMTTQVNFSMHPRINVVGIFMTSRLRDFVKMNPPFFFTLRWEMIPKSFLMVSTSC</sequence>
<reference evidence="1" key="1">
    <citation type="submission" date="2019-05" db="EMBL/GenBank/DDBJ databases">
        <title>The de novo reference genome and transcriptome assemblies of the wild tomato species Solanum chilense.</title>
        <authorList>
            <person name="Stam R."/>
            <person name="Nosenko T."/>
            <person name="Hoerger A.C."/>
            <person name="Stephan W."/>
            <person name="Seidel M.A."/>
            <person name="Kuhn J.M.M."/>
            <person name="Haberer G."/>
            <person name="Tellier A."/>
        </authorList>
    </citation>
    <scope>NUCLEOTIDE SEQUENCE</scope>
    <source>
        <tissue evidence="1">Mature leaves</tissue>
    </source>
</reference>
<dbReference type="EMBL" id="RXGB01001284">
    <property type="protein sequence ID" value="TMW99506.1"/>
    <property type="molecule type" value="Genomic_DNA"/>
</dbReference>
<organism evidence="1">
    <name type="scientific">Solanum chilense</name>
    <name type="common">Tomato</name>
    <name type="synonym">Lycopersicon chilense</name>
    <dbReference type="NCBI Taxonomy" id="4083"/>
    <lineage>
        <taxon>Eukaryota</taxon>
        <taxon>Viridiplantae</taxon>
        <taxon>Streptophyta</taxon>
        <taxon>Embryophyta</taxon>
        <taxon>Tracheophyta</taxon>
        <taxon>Spermatophyta</taxon>
        <taxon>Magnoliopsida</taxon>
        <taxon>eudicotyledons</taxon>
        <taxon>Gunneridae</taxon>
        <taxon>Pentapetalae</taxon>
        <taxon>asterids</taxon>
        <taxon>lamiids</taxon>
        <taxon>Solanales</taxon>
        <taxon>Solanaceae</taxon>
        <taxon>Solanoideae</taxon>
        <taxon>Solaneae</taxon>
        <taxon>Solanum</taxon>
        <taxon>Solanum subgen. Lycopersicon</taxon>
    </lineage>
</organism>
<dbReference type="AlphaFoldDB" id="A0A6N2BWD0"/>
<gene>
    <name evidence="1" type="ORF">EJD97_002428</name>
</gene>
<comment type="caution">
    <text evidence="1">The sequence shown here is derived from an EMBL/GenBank/DDBJ whole genome shotgun (WGS) entry which is preliminary data.</text>
</comment>
<protein>
    <submittedName>
        <fullName evidence="1">Uncharacterized protein</fullName>
    </submittedName>
</protein>
<name>A0A6N2BWD0_SOLCI</name>